<gene>
    <name evidence="1" type="ORF">J3492_00200</name>
</gene>
<dbReference type="RefSeq" id="WP_207988517.1">
    <property type="nucleotide sequence ID" value="NZ_JAGBKM010000001.1"/>
</dbReference>
<organism evidence="1 2">
    <name type="scientific">Psychrobacter coccoides</name>
    <dbReference type="NCBI Taxonomy" id="2818440"/>
    <lineage>
        <taxon>Bacteria</taxon>
        <taxon>Pseudomonadati</taxon>
        <taxon>Pseudomonadota</taxon>
        <taxon>Gammaproteobacteria</taxon>
        <taxon>Moraxellales</taxon>
        <taxon>Moraxellaceae</taxon>
        <taxon>Psychrobacter</taxon>
    </lineage>
</organism>
<keyword evidence="2" id="KW-1185">Reference proteome</keyword>
<reference evidence="1 2" key="1">
    <citation type="submission" date="2021-03" db="EMBL/GenBank/DDBJ databases">
        <authorList>
            <person name="Shang D.-D."/>
            <person name="Du Z.-J."/>
            <person name="Chen G.-J."/>
        </authorList>
    </citation>
    <scope>NUCLEOTIDE SEQUENCE [LARGE SCALE GENOMIC DNA]</scope>
    <source>
        <strain evidence="1 2">F1192</strain>
    </source>
</reference>
<protein>
    <submittedName>
        <fullName evidence="1">Uncharacterized protein</fullName>
    </submittedName>
</protein>
<accession>A0ABS3NKT6</accession>
<comment type="caution">
    <text evidence="1">The sequence shown here is derived from an EMBL/GenBank/DDBJ whole genome shotgun (WGS) entry which is preliminary data.</text>
</comment>
<dbReference type="Proteomes" id="UP000664554">
    <property type="component" value="Unassembled WGS sequence"/>
</dbReference>
<evidence type="ECO:0000313" key="1">
    <source>
        <dbReference type="EMBL" id="MBO1529634.1"/>
    </source>
</evidence>
<evidence type="ECO:0000313" key="2">
    <source>
        <dbReference type="Proteomes" id="UP000664554"/>
    </source>
</evidence>
<dbReference type="EMBL" id="JAGBKM010000001">
    <property type="protein sequence ID" value="MBO1529634.1"/>
    <property type="molecule type" value="Genomic_DNA"/>
</dbReference>
<sequence length="135" mass="14915">MNTLDKSTIAQIAADIAEIVDTRYDVAHGLRIINNDHDNFDIAEGDWVEHSHDWDFENDISSDDMLDGCSTIALSDSDDAEWIDEKISKMVTLYGNGAGKCKLVLVSGDDMGHGDDDNELLIDGFATKVYNVDMD</sequence>
<proteinExistence type="predicted"/>
<name>A0ABS3NKT6_9GAMM</name>